<dbReference type="GO" id="GO:0043565">
    <property type="term" value="F:sequence-specific DNA binding"/>
    <property type="evidence" value="ECO:0007669"/>
    <property type="project" value="TreeGrafter"/>
</dbReference>
<sequence length="187" mass="22055">MATLFQNKYRIGFTRHAAWNYANSGMYFVTICTAGRICYFGNIINEKMRLNNIGSMAGQCWLEIPKHFPNVILDEYIIMPNHTHGIIFIDNDMPNHKRRDAIYRVSTGGVTGSHNPMGTNSLGEIMRAYKSAVKRFCTKQSLSFSWQSRFYDRIIRNEHELHNIRNYIYYNPAKWKRDRNNVENLYR</sequence>
<dbReference type="EMBL" id="MFGC01000009">
    <property type="protein sequence ID" value="OGF28547.1"/>
    <property type="molecule type" value="Genomic_DNA"/>
</dbReference>
<dbReference type="InterPro" id="IPR052715">
    <property type="entry name" value="RAYT_transposase"/>
</dbReference>
<dbReference type="SUPFAM" id="SSF143422">
    <property type="entry name" value="Transposase IS200-like"/>
    <property type="match status" value="1"/>
</dbReference>
<name>A0A1F5SPB4_9BACT</name>
<gene>
    <name evidence="2" type="ORF">A2242_02610</name>
</gene>
<protein>
    <recommendedName>
        <fullName evidence="1">Transposase IS200-like domain-containing protein</fullName>
    </recommendedName>
</protein>
<comment type="caution">
    <text evidence="2">The sequence shown here is derived from an EMBL/GenBank/DDBJ whole genome shotgun (WGS) entry which is preliminary data.</text>
</comment>
<evidence type="ECO:0000313" key="2">
    <source>
        <dbReference type="EMBL" id="OGF28547.1"/>
    </source>
</evidence>
<dbReference type="PANTHER" id="PTHR36966">
    <property type="entry name" value="REP-ASSOCIATED TYROSINE TRANSPOSASE"/>
    <property type="match status" value="1"/>
</dbReference>
<proteinExistence type="predicted"/>
<dbReference type="Gene3D" id="3.30.70.1290">
    <property type="entry name" value="Transposase IS200-like"/>
    <property type="match status" value="1"/>
</dbReference>
<dbReference type="PANTHER" id="PTHR36966:SF1">
    <property type="entry name" value="REP-ASSOCIATED TYROSINE TRANSPOSASE"/>
    <property type="match status" value="1"/>
</dbReference>
<dbReference type="GO" id="GO:0004803">
    <property type="term" value="F:transposase activity"/>
    <property type="evidence" value="ECO:0007669"/>
    <property type="project" value="InterPro"/>
</dbReference>
<dbReference type="InterPro" id="IPR036515">
    <property type="entry name" value="Transposase_17_sf"/>
</dbReference>
<dbReference type="AlphaFoldDB" id="A0A1F5SPB4"/>
<evidence type="ECO:0000259" key="1">
    <source>
        <dbReference type="SMART" id="SM01321"/>
    </source>
</evidence>
<organism evidence="2 3">
    <name type="scientific">Candidatus Falkowbacteria bacterium RIFOXYA2_FULL_47_9</name>
    <dbReference type="NCBI Taxonomy" id="1797995"/>
    <lineage>
        <taxon>Bacteria</taxon>
        <taxon>Candidatus Falkowiibacteriota</taxon>
    </lineage>
</organism>
<evidence type="ECO:0000313" key="3">
    <source>
        <dbReference type="Proteomes" id="UP000178925"/>
    </source>
</evidence>
<accession>A0A1F5SPB4</accession>
<dbReference type="SMART" id="SM01321">
    <property type="entry name" value="Y1_Tnp"/>
    <property type="match status" value="1"/>
</dbReference>
<dbReference type="STRING" id="1797995.A2242_02610"/>
<reference evidence="2 3" key="1">
    <citation type="journal article" date="2016" name="Nat. Commun.">
        <title>Thousands of microbial genomes shed light on interconnected biogeochemical processes in an aquifer system.</title>
        <authorList>
            <person name="Anantharaman K."/>
            <person name="Brown C.T."/>
            <person name="Hug L.A."/>
            <person name="Sharon I."/>
            <person name="Castelle C.J."/>
            <person name="Probst A.J."/>
            <person name="Thomas B.C."/>
            <person name="Singh A."/>
            <person name="Wilkins M.J."/>
            <person name="Karaoz U."/>
            <person name="Brodie E.L."/>
            <person name="Williams K.H."/>
            <person name="Hubbard S.S."/>
            <person name="Banfield J.F."/>
        </authorList>
    </citation>
    <scope>NUCLEOTIDE SEQUENCE [LARGE SCALE GENOMIC DNA]</scope>
</reference>
<dbReference type="InterPro" id="IPR002686">
    <property type="entry name" value="Transposase_17"/>
</dbReference>
<feature type="domain" description="Transposase IS200-like" evidence="1">
    <location>
        <begin position="22"/>
        <end position="171"/>
    </location>
</feature>
<dbReference type="GO" id="GO:0006313">
    <property type="term" value="P:DNA transposition"/>
    <property type="evidence" value="ECO:0007669"/>
    <property type="project" value="InterPro"/>
</dbReference>
<dbReference type="Proteomes" id="UP000178925">
    <property type="component" value="Unassembled WGS sequence"/>
</dbReference>